<feature type="compositionally biased region" description="Basic and acidic residues" evidence="5">
    <location>
        <begin position="712"/>
        <end position="723"/>
    </location>
</feature>
<reference evidence="7 8" key="1">
    <citation type="submission" date="2012-10" db="EMBL/GenBank/DDBJ databases">
        <authorList>
            <person name="Zafar N."/>
            <person name="Inman J."/>
            <person name="Hall N."/>
            <person name="Lorenzi H."/>
            <person name="Caler E."/>
        </authorList>
    </citation>
    <scope>NUCLEOTIDE SEQUENCE [LARGE SCALE GENOMIC DNA]</scope>
    <source>
        <strain evidence="7 8">IP1</strain>
    </source>
</reference>
<dbReference type="SUPFAM" id="SSF50044">
    <property type="entry name" value="SH3-domain"/>
    <property type="match status" value="5"/>
</dbReference>
<accession>A0A0A1TYS7</accession>
<sequence length="1015" mass="116753">MTMLIVKAKCSVQSKSPLKLSYMEGDSIKVIDRMSNGIWKGQIQDQSGLFHVSTVDVPIIEKVVMNYDFLTGDSTCMKAKAGEVLTVIEKSVRIGWLYCLRGYETGYIPQNFTSTVKEDPSSEASTTQPQKPQNLPCLVSVKYIYQPKSTKELSLVPGDEVEVISCENQWWYGRKGNSFGYFPGEYCQVIGGINKEVKSEGIVLFDYVGKNPHELTAEVGDIFYVERFVGSWALVYVNEEKYVFPSNFLSLLTESDKKIKQETAVTLDDFCGGSLGLLAVRQSELLVVLSNEANGMSKCFKGEQTGLVPTSNLMTIKDGQDYLIVERTFQARNQNEMTIIANQAWIVMKIVDENWIIGKRSGVEGFVPRSFVKIQKFVKPYRKEYTEGIAHIKTQTLARKNGNTQAPVEQKNFFKKEERVQKKGFFTQRKRKGKPEVEITKEVYEEKKQVILRESMTPKKSFKSAAAKAVKAVEEKSKEDEVSKQQTQMQQEEKVVTPTISSGEDKIQEEMKEEVKPTPQDIQKVEQHIEETPQEEKHGEVGVIAQEEVKTQEEPKEEIKKEVVEEVKAEESSVVQQKGEQLIEETLQEEKEEEVAALQEEVKIETQEEQKEEIKEEQQTVALEQTQQIEQEQKKTEEVVEEVLHDEPQNEVHKEIQKEEEVKKEELQEELPVEEHIEEQKQEEVIQPNAEQPLEEVEQVEVKPEVSTQQEEPQKVEEHHEIEEPMVVEQLSSPQSTEPIVKIEEKAEEKSEDKISEASQEEEENLTQRKDSINVLKWCPIEPHQNQEAGMQTINETYEEDYIDEEKEKMAEELEMTKLELDKTKRERDFLQRTIDDDKKEVDEIRQQHEKDITLVASLQQTIQQQQNQIAELQRKKQVEVKESEKDKVPPALEEDEVITTLKIRVEELEKRVAEEKKARIEGAEVIKMMQAAQCEGVSQVEIDDFKKDVEERVAGLQSRIKILAAENEKLRKDSSGKRLLTIKKEATDKLTGYKDELTVMKRRLNMVIQSMGTK</sequence>
<feature type="coiled-coil region" evidence="4">
    <location>
        <begin position="947"/>
        <end position="1004"/>
    </location>
</feature>
<dbReference type="PANTHER" id="PTHR46037">
    <property type="entry name" value="PROTEIN ENHANCER OF SEVENLESS 2B"/>
    <property type="match status" value="1"/>
</dbReference>
<feature type="domain" description="SH3" evidence="6">
    <location>
        <begin position="58"/>
        <end position="118"/>
    </location>
</feature>
<keyword evidence="2" id="KW-0727">SH2 domain</keyword>
<evidence type="ECO:0000313" key="7">
    <source>
        <dbReference type="EMBL" id="ELP86633.1"/>
    </source>
</evidence>
<feature type="compositionally biased region" description="Basic and acidic residues" evidence="5">
    <location>
        <begin position="631"/>
        <end position="666"/>
    </location>
</feature>
<feature type="domain" description="SH3" evidence="6">
    <location>
        <begin position="318"/>
        <end position="377"/>
    </location>
</feature>
<dbReference type="Pfam" id="PF00018">
    <property type="entry name" value="SH3_1"/>
    <property type="match status" value="1"/>
</dbReference>
<dbReference type="VEuPathDB" id="AmoebaDB:EIN_091980"/>
<feature type="compositionally biased region" description="Basic and acidic residues" evidence="5">
    <location>
        <begin position="503"/>
        <end position="516"/>
    </location>
</feature>
<evidence type="ECO:0000313" key="8">
    <source>
        <dbReference type="Proteomes" id="UP000014680"/>
    </source>
</evidence>
<keyword evidence="1 3" id="KW-0728">SH3 domain</keyword>
<feature type="domain" description="SH3" evidence="6">
    <location>
        <begin position="134"/>
        <end position="192"/>
    </location>
</feature>
<name>A0A0A1TYS7_ENTIV</name>
<dbReference type="InterPro" id="IPR001452">
    <property type="entry name" value="SH3_domain"/>
</dbReference>
<dbReference type="OMA" id="INTWESH"/>
<feature type="compositionally biased region" description="Basic and acidic residues" evidence="5">
    <location>
        <begin position="741"/>
        <end position="756"/>
    </location>
</feature>
<protein>
    <submittedName>
        <fullName evidence="7">Leucine-rich repeat-containing protein C10orf80, putative</fullName>
    </submittedName>
</protein>
<dbReference type="Gene3D" id="2.30.30.40">
    <property type="entry name" value="SH3 Domains"/>
    <property type="match status" value="5"/>
</dbReference>
<dbReference type="AlphaFoldDB" id="A0A0A1TYS7"/>
<dbReference type="PROSITE" id="PS50002">
    <property type="entry name" value="SH3"/>
    <property type="match status" value="4"/>
</dbReference>
<dbReference type="CDD" id="cd00174">
    <property type="entry name" value="SH3"/>
    <property type="match status" value="2"/>
</dbReference>
<evidence type="ECO:0000256" key="3">
    <source>
        <dbReference type="PROSITE-ProRule" id="PRU00192"/>
    </source>
</evidence>
<organism evidence="7 8">
    <name type="scientific">Entamoeba invadens IP1</name>
    <dbReference type="NCBI Taxonomy" id="370355"/>
    <lineage>
        <taxon>Eukaryota</taxon>
        <taxon>Amoebozoa</taxon>
        <taxon>Evosea</taxon>
        <taxon>Archamoebae</taxon>
        <taxon>Mastigamoebida</taxon>
        <taxon>Entamoebidae</taxon>
        <taxon>Entamoeba</taxon>
    </lineage>
</organism>
<evidence type="ECO:0000259" key="6">
    <source>
        <dbReference type="PROSITE" id="PS50002"/>
    </source>
</evidence>
<dbReference type="SMART" id="SM00326">
    <property type="entry name" value="SH3"/>
    <property type="match status" value="6"/>
</dbReference>
<feature type="compositionally biased region" description="Basic and acidic residues" evidence="5">
    <location>
        <begin position="474"/>
        <end position="483"/>
    </location>
</feature>
<evidence type="ECO:0000256" key="5">
    <source>
        <dbReference type="SAM" id="MobiDB-lite"/>
    </source>
</evidence>
<evidence type="ECO:0000256" key="1">
    <source>
        <dbReference type="ARBA" id="ARBA00022443"/>
    </source>
</evidence>
<dbReference type="OrthoDB" id="30199at2759"/>
<feature type="compositionally biased region" description="Basic and acidic residues" evidence="5">
    <location>
        <begin position="673"/>
        <end position="684"/>
    </location>
</feature>
<evidence type="ECO:0000256" key="4">
    <source>
        <dbReference type="SAM" id="Coils"/>
    </source>
</evidence>
<evidence type="ECO:0000256" key="2">
    <source>
        <dbReference type="ARBA" id="ARBA00022999"/>
    </source>
</evidence>
<dbReference type="InterPro" id="IPR036028">
    <property type="entry name" value="SH3-like_dom_sf"/>
</dbReference>
<feature type="coiled-coil region" evidence="4">
    <location>
        <begin position="795"/>
        <end position="919"/>
    </location>
</feature>
<dbReference type="GeneID" id="14885611"/>
<dbReference type="Proteomes" id="UP000014680">
    <property type="component" value="Unassembled WGS sequence"/>
</dbReference>
<feature type="domain" description="SH3" evidence="6">
    <location>
        <begin position="196"/>
        <end position="254"/>
    </location>
</feature>
<proteinExistence type="predicted"/>
<dbReference type="KEGG" id="eiv:EIN_091980"/>
<keyword evidence="8" id="KW-1185">Reference proteome</keyword>
<gene>
    <name evidence="7" type="ORF">EIN_091980</name>
</gene>
<dbReference type="RefSeq" id="XP_004185979.1">
    <property type="nucleotide sequence ID" value="XM_004185931.1"/>
</dbReference>
<feature type="region of interest" description="Disordered" evidence="5">
    <location>
        <begin position="627"/>
        <end position="771"/>
    </location>
</feature>
<dbReference type="InterPro" id="IPR043539">
    <property type="entry name" value="Grb2-like"/>
</dbReference>
<keyword evidence="4" id="KW-0175">Coiled coil</keyword>
<dbReference type="EMBL" id="KB206946">
    <property type="protein sequence ID" value="ELP86633.1"/>
    <property type="molecule type" value="Genomic_DNA"/>
</dbReference>
<feature type="region of interest" description="Disordered" evidence="5">
    <location>
        <begin position="474"/>
        <end position="521"/>
    </location>
</feature>